<dbReference type="InterPro" id="IPR046349">
    <property type="entry name" value="C1-like_sf"/>
</dbReference>
<evidence type="ECO:0000313" key="1">
    <source>
        <dbReference type="EMBL" id="KAH0872404.1"/>
    </source>
</evidence>
<evidence type="ECO:0000313" key="2">
    <source>
        <dbReference type="Proteomes" id="UP000824890"/>
    </source>
</evidence>
<dbReference type="EMBL" id="JAGKQM010000016">
    <property type="protein sequence ID" value="KAH0872404.1"/>
    <property type="molecule type" value="Genomic_DNA"/>
</dbReference>
<gene>
    <name evidence="1" type="ORF">HID58_069766</name>
</gene>
<dbReference type="SUPFAM" id="SSF57889">
    <property type="entry name" value="Cysteine-rich domain"/>
    <property type="match status" value="1"/>
</dbReference>
<organism evidence="1 2">
    <name type="scientific">Brassica napus</name>
    <name type="common">Rape</name>
    <dbReference type="NCBI Taxonomy" id="3708"/>
    <lineage>
        <taxon>Eukaryota</taxon>
        <taxon>Viridiplantae</taxon>
        <taxon>Streptophyta</taxon>
        <taxon>Embryophyta</taxon>
        <taxon>Tracheophyta</taxon>
        <taxon>Spermatophyta</taxon>
        <taxon>Magnoliopsida</taxon>
        <taxon>eudicotyledons</taxon>
        <taxon>Gunneridae</taxon>
        <taxon>Pentapetalae</taxon>
        <taxon>rosids</taxon>
        <taxon>malvids</taxon>
        <taxon>Brassicales</taxon>
        <taxon>Brassicaceae</taxon>
        <taxon>Brassiceae</taxon>
        <taxon>Brassica</taxon>
    </lineage>
</organism>
<name>A0ABQ7YWU3_BRANA</name>
<accession>A0ABQ7YWU3</accession>
<dbReference type="Proteomes" id="UP000824890">
    <property type="component" value="Unassembled WGS sequence"/>
</dbReference>
<proteinExistence type="predicted"/>
<keyword evidence="2" id="KW-1185">Reference proteome</keyword>
<evidence type="ECO:0008006" key="3">
    <source>
        <dbReference type="Google" id="ProtNLM"/>
    </source>
</evidence>
<sequence length="130" mass="15117">MVRRENPWNETKYFPRSKPLCRVSDPANHHTLCRRSDPPLSICFACKDHHLKINRYYYYCSTCDLEFHRGCHLLPPKVSHPFHLHHSLTLSSSDPSFHSSNNLLIGILYPPVQKSQISISDGNHVKCKYC</sequence>
<protein>
    <recommendedName>
        <fullName evidence="3">DC1 domain-containing protein</fullName>
    </recommendedName>
</protein>
<comment type="caution">
    <text evidence="1">The sequence shown here is derived from an EMBL/GenBank/DDBJ whole genome shotgun (WGS) entry which is preliminary data.</text>
</comment>
<reference evidence="1 2" key="1">
    <citation type="submission" date="2021-05" db="EMBL/GenBank/DDBJ databases">
        <title>Genome Assembly of Synthetic Allotetraploid Brassica napus Reveals Homoeologous Exchanges between Subgenomes.</title>
        <authorList>
            <person name="Davis J.T."/>
        </authorList>
    </citation>
    <scope>NUCLEOTIDE SEQUENCE [LARGE SCALE GENOMIC DNA]</scope>
    <source>
        <strain evidence="2">cv. Da-Ae</strain>
        <tissue evidence="1">Seedling</tissue>
    </source>
</reference>